<dbReference type="GO" id="GO:0033013">
    <property type="term" value="P:tetrapyrrole metabolic process"/>
    <property type="evidence" value="ECO:0007669"/>
    <property type="project" value="UniProtKB-ARBA"/>
</dbReference>
<feature type="transmembrane region" description="Helical" evidence="6">
    <location>
        <begin position="80"/>
        <end position="97"/>
    </location>
</feature>
<dbReference type="OrthoDB" id="8841220at2759"/>
<dbReference type="Gene3D" id="1.20.1260.100">
    <property type="entry name" value="TspO/MBR protein"/>
    <property type="match status" value="1"/>
</dbReference>
<dbReference type="GeneID" id="107224189"/>
<dbReference type="AlphaFoldDB" id="A0A6J0BZQ5"/>
<comment type="subcellular location">
    <subcellularLocation>
        <location evidence="1">Membrane</location>
        <topology evidence="1">Multi-pass membrane protein</topology>
    </subcellularLocation>
</comment>
<dbReference type="Pfam" id="PF03073">
    <property type="entry name" value="TspO_MBR"/>
    <property type="match status" value="1"/>
</dbReference>
<evidence type="ECO:0000313" key="8">
    <source>
        <dbReference type="RefSeq" id="XP_015519643.1"/>
    </source>
</evidence>
<dbReference type="GO" id="GO:0016020">
    <property type="term" value="C:membrane"/>
    <property type="evidence" value="ECO:0007669"/>
    <property type="project" value="UniProtKB-SubCell"/>
</dbReference>
<dbReference type="RefSeq" id="XP_015519643.1">
    <property type="nucleotide sequence ID" value="XM_015664157.2"/>
</dbReference>
<sequence>MGESKPHKIWLLIVAIILPNAGGWVGAALWQDKDWFENEVVQPSWRPPNWLFPVAWTIIYTLMGIASYYVWKESPSKEKLYLPLGVYCLQLIFNWFWTPFFFIWHLILVSLIDIVILWVLIVVMIYLFFRVSKKSALMLAPYIIWVTIATALNANYYHLNKDL</sequence>
<dbReference type="PANTHER" id="PTHR10057">
    <property type="entry name" value="PERIPHERAL-TYPE BENZODIAZEPINE RECEPTOR"/>
    <property type="match status" value="1"/>
</dbReference>
<dbReference type="InterPro" id="IPR004307">
    <property type="entry name" value="TspO_MBR"/>
</dbReference>
<name>A0A6J0BZQ5_NEOLC</name>
<dbReference type="FunFam" id="1.20.1260.100:FF:000001">
    <property type="entry name" value="translocator protein 2"/>
    <property type="match status" value="1"/>
</dbReference>
<dbReference type="PANTHER" id="PTHR10057:SF0">
    <property type="entry name" value="TRANSLOCATOR PROTEIN"/>
    <property type="match status" value="1"/>
</dbReference>
<evidence type="ECO:0000256" key="2">
    <source>
        <dbReference type="ARBA" id="ARBA00007524"/>
    </source>
</evidence>
<dbReference type="PIRSF" id="PIRSF005859">
    <property type="entry name" value="PBR"/>
    <property type="match status" value="1"/>
</dbReference>
<feature type="transmembrane region" description="Helical" evidence="6">
    <location>
        <begin position="103"/>
        <end position="129"/>
    </location>
</feature>
<feature type="transmembrane region" description="Helical" evidence="6">
    <location>
        <begin position="50"/>
        <end position="71"/>
    </location>
</feature>
<feature type="transmembrane region" description="Helical" evidence="6">
    <location>
        <begin position="9"/>
        <end position="30"/>
    </location>
</feature>
<organism evidence="8">
    <name type="scientific">Neodiprion lecontei</name>
    <name type="common">Redheaded pine sawfly</name>
    <dbReference type="NCBI Taxonomy" id="441921"/>
    <lineage>
        <taxon>Eukaryota</taxon>
        <taxon>Metazoa</taxon>
        <taxon>Ecdysozoa</taxon>
        <taxon>Arthropoda</taxon>
        <taxon>Hexapoda</taxon>
        <taxon>Insecta</taxon>
        <taxon>Pterygota</taxon>
        <taxon>Neoptera</taxon>
        <taxon>Endopterygota</taxon>
        <taxon>Hymenoptera</taxon>
        <taxon>Tenthredinoidea</taxon>
        <taxon>Diprionidae</taxon>
        <taxon>Diprioninae</taxon>
        <taxon>Neodiprion</taxon>
    </lineage>
</organism>
<evidence type="ECO:0000256" key="6">
    <source>
        <dbReference type="SAM" id="Phobius"/>
    </source>
</evidence>
<accession>A0A6J0BZQ5</accession>
<reference evidence="8" key="1">
    <citation type="submission" date="2025-08" db="UniProtKB">
        <authorList>
            <consortium name="RefSeq"/>
        </authorList>
    </citation>
    <scope>IDENTIFICATION</scope>
    <source>
        <tissue evidence="8">Thorax and Abdomen</tissue>
    </source>
</reference>
<keyword evidence="4 6" id="KW-1133">Transmembrane helix</keyword>
<keyword evidence="5 6" id="KW-0472">Membrane</keyword>
<dbReference type="KEGG" id="nlo:107224189"/>
<keyword evidence="7" id="KW-1185">Reference proteome</keyword>
<dbReference type="CDD" id="cd15904">
    <property type="entry name" value="TSPO_MBR"/>
    <property type="match status" value="1"/>
</dbReference>
<feature type="transmembrane region" description="Helical" evidence="6">
    <location>
        <begin position="136"/>
        <end position="157"/>
    </location>
</feature>
<keyword evidence="3 6" id="KW-0812">Transmembrane</keyword>
<dbReference type="InParanoid" id="A0A6J0BZQ5"/>
<evidence type="ECO:0000256" key="5">
    <source>
        <dbReference type="ARBA" id="ARBA00023136"/>
    </source>
</evidence>
<evidence type="ECO:0000256" key="1">
    <source>
        <dbReference type="ARBA" id="ARBA00004141"/>
    </source>
</evidence>
<dbReference type="Proteomes" id="UP000829291">
    <property type="component" value="Chromosome 5"/>
</dbReference>
<evidence type="ECO:0000256" key="3">
    <source>
        <dbReference type="ARBA" id="ARBA00022692"/>
    </source>
</evidence>
<protein>
    <submittedName>
        <fullName evidence="8">Tryptophan-rich protein TspO</fullName>
    </submittedName>
</protein>
<proteinExistence type="inferred from homology"/>
<evidence type="ECO:0000313" key="7">
    <source>
        <dbReference type="Proteomes" id="UP000829291"/>
    </source>
</evidence>
<evidence type="ECO:0000256" key="4">
    <source>
        <dbReference type="ARBA" id="ARBA00022989"/>
    </source>
</evidence>
<gene>
    <name evidence="8" type="primary">LOC107224189</name>
</gene>
<comment type="similarity">
    <text evidence="2">Belongs to the TspO/BZRP family.</text>
</comment>
<dbReference type="InterPro" id="IPR038330">
    <property type="entry name" value="TspO/MBR-related_sf"/>
</dbReference>